<organism evidence="2 3">
    <name type="scientific">Paenibacillus tyrfis</name>
    <dbReference type="NCBI Taxonomy" id="1501230"/>
    <lineage>
        <taxon>Bacteria</taxon>
        <taxon>Bacillati</taxon>
        <taxon>Bacillota</taxon>
        <taxon>Bacilli</taxon>
        <taxon>Bacillales</taxon>
        <taxon>Paenibacillaceae</taxon>
        <taxon>Paenibacillus</taxon>
    </lineage>
</organism>
<name>A0A081P075_9BACL</name>
<dbReference type="EMBL" id="JNVM01000017">
    <property type="protein sequence ID" value="KEQ24098.1"/>
    <property type="molecule type" value="Genomic_DNA"/>
</dbReference>
<protein>
    <submittedName>
        <fullName evidence="2">Uncharacterized protein</fullName>
    </submittedName>
</protein>
<sequence length="79" mass="9046">MGLLYELIRHRNLSRAGSIADRSIPVRLQTQPEERRYDSYIQRISVQVLEEEKAQGSIERAPESNNRNGKGERHGAGKE</sequence>
<accession>A0A081P075</accession>
<evidence type="ECO:0000313" key="2">
    <source>
        <dbReference type="EMBL" id="KEQ24098.1"/>
    </source>
</evidence>
<dbReference type="eggNOG" id="ENOG50307CC">
    <property type="taxonomic scope" value="Bacteria"/>
</dbReference>
<proteinExistence type="predicted"/>
<gene>
    <name evidence="2" type="ORF">ET33_10340</name>
</gene>
<reference evidence="2 3" key="1">
    <citation type="submission" date="2014-06" db="EMBL/GenBank/DDBJ databases">
        <title>Draft genome sequence of Paenibacillus sp. MSt1.</title>
        <authorList>
            <person name="Aw Y.K."/>
            <person name="Ong K.S."/>
            <person name="Gan H.M."/>
            <person name="Lee S.M."/>
        </authorList>
    </citation>
    <scope>NUCLEOTIDE SEQUENCE [LARGE SCALE GENOMIC DNA]</scope>
    <source>
        <strain evidence="2 3">MSt1</strain>
    </source>
</reference>
<feature type="region of interest" description="Disordered" evidence="1">
    <location>
        <begin position="51"/>
        <end position="79"/>
    </location>
</feature>
<dbReference type="AlphaFoldDB" id="A0A081P075"/>
<comment type="caution">
    <text evidence="2">The sequence shown here is derived from an EMBL/GenBank/DDBJ whole genome shotgun (WGS) entry which is preliminary data.</text>
</comment>
<evidence type="ECO:0000313" key="3">
    <source>
        <dbReference type="Proteomes" id="UP000028123"/>
    </source>
</evidence>
<keyword evidence="3" id="KW-1185">Reference proteome</keyword>
<dbReference type="Proteomes" id="UP000028123">
    <property type="component" value="Unassembled WGS sequence"/>
</dbReference>
<dbReference type="RefSeq" id="WP_036686267.1">
    <property type="nucleotide sequence ID" value="NZ_JNVM01000017.1"/>
</dbReference>
<evidence type="ECO:0000256" key="1">
    <source>
        <dbReference type="SAM" id="MobiDB-lite"/>
    </source>
</evidence>
<feature type="compositionally biased region" description="Basic and acidic residues" evidence="1">
    <location>
        <begin position="69"/>
        <end position="79"/>
    </location>
</feature>